<evidence type="ECO:0000259" key="5">
    <source>
        <dbReference type="PROSITE" id="PS50862"/>
    </source>
</evidence>
<dbReference type="AlphaFoldDB" id="A0A084ESP4"/>
<proteinExistence type="inferred from homology"/>
<dbReference type="Gene3D" id="3.30.930.10">
    <property type="entry name" value="Bira Bifunctional Protein, Domain 2"/>
    <property type="match status" value="1"/>
</dbReference>
<evidence type="ECO:0000313" key="7">
    <source>
        <dbReference type="Proteomes" id="UP000028533"/>
    </source>
</evidence>
<dbReference type="InterPro" id="IPR041715">
    <property type="entry name" value="HisRS-like_core"/>
</dbReference>
<dbReference type="PIRSF" id="PIRSF001549">
    <property type="entry name" value="His-tRNA_synth"/>
    <property type="match status" value="1"/>
</dbReference>
<reference evidence="6 7" key="1">
    <citation type="submission" date="2014-02" db="EMBL/GenBank/DDBJ databases">
        <title>Genome sequence of Mycoplasma capricolum subsp. capricolum strain 14232.</title>
        <authorList>
            <person name="Sirand-Pugnet P."/>
            <person name="Breton M."/>
            <person name="Dordet-Frisoni E."/>
            <person name="Baranowski E."/>
            <person name="Barre A."/>
            <person name="Couture C."/>
            <person name="Dupuy V."/>
            <person name="Gaurivaud P."/>
            <person name="Jacob D."/>
            <person name="Lemaitre C."/>
            <person name="Manso-Silvan L."/>
            <person name="Nikolski M."/>
            <person name="Nouvel L.-X."/>
            <person name="Poumarat F."/>
            <person name="Tardy F."/>
            <person name="Thebault P."/>
            <person name="Theil S."/>
            <person name="Citti C."/>
            <person name="Thiaucourt F."/>
            <person name="Blanchard A."/>
        </authorList>
    </citation>
    <scope>NUCLEOTIDE SEQUENCE [LARGE SCALE GENOMIC DNA]</scope>
    <source>
        <strain evidence="6 7">14232</strain>
    </source>
</reference>
<evidence type="ECO:0000256" key="1">
    <source>
        <dbReference type="ARBA" id="ARBA00008226"/>
    </source>
</evidence>
<dbReference type="PANTHER" id="PTHR43707:SF1">
    <property type="entry name" value="HISTIDINE--TRNA LIGASE, MITOCHONDRIAL-RELATED"/>
    <property type="match status" value="1"/>
</dbReference>
<dbReference type="InterPro" id="IPR015807">
    <property type="entry name" value="His-tRNA-ligase"/>
</dbReference>
<dbReference type="PROSITE" id="PS50862">
    <property type="entry name" value="AA_TRNA_LIGASE_II"/>
    <property type="match status" value="1"/>
</dbReference>
<keyword evidence="3" id="KW-0547">Nucleotide-binding</keyword>
<sequence>MLQKPRGTQDFFLDETKLWIKVETKLREILNKFNYSEIRTPMFESKELFIRSIGSTSDIVSKEMYEFVDKKNRSLVLKPEGTASVVRAVVENKLYAEDYLPFKTYYISPMFRYERPQNGRYRQFHQLGIEVYGSDSIQQDYEVLNIANNIINDFKLNKNIKIYTNYLITGKNREQYILELKKYLIDFKLCNDCNIRIEKNPLRVLDCKIDDKQFNNVPSMKDFLTDEEQKRYQQTLDLFKEMNISTIHDDKLVRGLDYYTGFIFEIKYESKNIEQTIIAGGRYNNLVYEIGNINLPACGFGMGLERFINIIKEQNNKLNTNDQSIDLYTICLDQSAIKLNQQLLELSRSIGLISDSNYYNLSLKSALKKSDKLNPKYLIILGEKEATSNQFIIKNKTNKTEIKTTLTNFVNDLK</sequence>
<dbReference type="HAMAP" id="MF_00127">
    <property type="entry name" value="His_tRNA_synth"/>
    <property type="match status" value="1"/>
</dbReference>
<comment type="similarity">
    <text evidence="1 3">Belongs to the class-II aminoacyl-tRNA synthetase family.</text>
</comment>
<dbReference type="GO" id="GO:0005524">
    <property type="term" value="F:ATP binding"/>
    <property type="evidence" value="ECO:0007669"/>
    <property type="project" value="UniProtKB-UniRule"/>
</dbReference>
<feature type="binding site" evidence="4">
    <location>
        <position position="126"/>
    </location>
    <ligand>
        <name>L-histidine</name>
        <dbReference type="ChEBI" id="CHEBI:57595"/>
    </ligand>
</feature>
<keyword evidence="3" id="KW-0963">Cytoplasm</keyword>
<feature type="binding site" evidence="4">
    <location>
        <begin position="258"/>
        <end position="259"/>
    </location>
    <ligand>
        <name>L-histidine</name>
        <dbReference type="ChEBI" id="CHEBI:57595"/>
    </ligand>
</feature>
<evidence type="ECO:0000256" key="3">
    <source>
        <dbReference type="HAMAP-Rule" id="MF_00127"/>
    </source>
</evidence>
<keyword evidence="3 6" id="KW-0030">Aminoacyl-tRNA synthetase</keyword>
<dbReference type="SUPFAM" id="SSF55681">
    <property type="entry name" value="Class II aaRS and biotin synthetases"/>
    <property type="match status" value="1"/>
</dbReference>
<comment type="subunit">
    <text evidence="3">Homodimer.</text>
</comment>
<dbReference type="InterPro" id="IPR045864">
    <property type="entry name" value="aa-tRNA-synth_II/BPL/LPL"/>
</dbReference>
<organism evidence="6 7">
    <name type="scientific">Mycoplasma capricolum subsp. capricolum 14232</name>
    <dbReference type="NCBI Taxonomy" id="1188238"/>
    <lineage>
        <taxon>Bacteria</taxon>
        <taxon>Bacillati</taxon>
        <taxon>Mycoplasmatota</taxon>
        <taxon>Mollicutes</taxon>
        <taxon>Mycoplasmataceae</taxon>
        <taxon>Mycoplasma</taxon>
    </lineage>
</organism>
<comment type="catalytic activity">
    <reaction evidence="3">
        <text>tRNA(His) + L-histidine + ATP = L-histidyl-tRNA(His) + AMP + diphosphate + H(+)</text>
        <dbReference type="Rhea" id="RHEA:17313"/>
        <dbReference type="Rhea" id="RHEA-COMP:9665"/>
        <dbReference type="Rhea" id="RHEA-COMP:9689"/>
        <dbReference type="ChEBI" id="CHEBI:15378"/>
        <dbReference type="ChEBI" id="CHEBI:30616"/>
        <dbReference type="ChEBI" id="CHEBI:33019"/>
        <dbReference type="ChEBI" id="CHEBI:57595"/>
        <dbReference type="ChEBI" id="CHEBI:78442"/>
        <dbReference type="ChEBI" id="CHEBI:78527"/>
        <dbReference type="ChEBI" id="CHEBI:456215"/>
        <dbReference type="EC" id="6.1.1.21"/>
    </reaction>
</comment>
<dbReference type="RefSeq" id="WP_036430972.1">
    <property type="nucleotide sequence ID" value="NZ_JFDO01000003.1"/>
</dbReference>
<dbReference type="Gene3D" id="3.40.50.800">
    <property type="entry name" value="Anticodon-binding domain"/>
    <property type="match status" value="1"/>
</dbReference>
<feature type="binding site" evidence="4">
    <location>
        <position position="130"/>
    </location>
    <ligand>
        <name>L-histidine</name>
        <dbReference type="ChEBI" id="CHEBI:57595"/>
    </ligand>
</feature>
<feature type="binding site" evidence="4">
    <location>
        <position position="254"/>
    </location>
    <ligand>
        <name>L-histidine</name>
        <dbReference type="ChEBI" id="CHEBI:57595"/>
    </ligand>
</feature>
<evidence type="ECO:0000256" key="2">
    <source>
        <dbReference type="ARBA" id="ARBA00022840"/>
    </source>
</evidence>
<accession>A0A084ESP4</accession>
<dbReference type="InterPro" id="IPR036621">
    <property type="entry name" value="Anticodon-bd_dom_sf"/>
</dbReference>
<gene>
    <name evidence="3 6" type="primary">hisS</name>
    <name evidence="6" type="ORF">MCAPa_0560</name>
</gene>
<name>A0A084ESP4_MYCCA</name>
<evidence type="ECO:0000313" key="6">
    <source>
        <dbReference type="EMBL" id="KEZ20986.1"/>
    </source>
</evidence>
<dbReference type="GO" id="GO:0004821">
    <property type="term" value="F:histidine-tRNA ligase activity"/>
    <property type="evidence" value="ECO:0007669"/>
    <property type="project" value="UniProtKB-UniRule"/>
</dbReference>
<dbReference type="EMBL" id="JFDO01000003">
    <property type="protein sequence ID" value="KEZ20986.1"/>
    <property type="molecule type" value="Genomic_DNA"/>
</dbReference>
<feature type="binding site" evidence="4">
    <location>
        <begin position="80"/>
        <end position="82"/>
    </location>
    <ligand>
        <name>L-histidine</name>
        <dbReference type="ChEBI" id="CHEBI:57595"/>
    </ligand>
</feature>
<comment type="subcellular location">
    <subcellularLocation>
        <location evidence="3">Cytoplasm</location>
    </subcellularLocation>
</comment>
<dbReference type="PANTHER" id="PTHR43707">
    <property type="entry name" value="HISTIDYL-TRNA SYNTHETASE"/>
    <property type="match status" value="1"/>
</dbReference>
<dbReference type="InterPro" id="IPR004516">
    <property type="entry name" value="HisRS/HisZ"/>
</dbReference>
<dbReference type="Pfam" id="PF13393">
    <property type="entry name" value="tRNA-synt_His"/>
    <property type="match status" value="2"/>
</dbReference>
<protein>
    <recommendedName>
        <fullName evidence="3">Histidine--tRNA ligase</fullName>
        <ecNumber evidence="3">6.1.1.21</ecNumber>
    </recommendedName>
    <alternativeName>
        <fullName evidence="3">Histidyl-tRNA synthetase</fullName>
        <shortName evidence="3">HisRS</shortName>
    </alternativeName>
</protein>
<dbReference type="Proteomes" id="UP000028533">
    <property type="component" value="Unassembled WGS sequence"/>
</dbReference>
<dbReference type="CDD" id="cd00773">
    <property type="entry name" value="HisRS-like_core"/>
    <property type="match status" value="1"/>
</dbReference>
<keyword evidence="3" id="KW-0648">Protein biosynthesis</keyword>
<dbReference type="NCBIfam" id="TIGR00442">
    <property type="entry name" value="hisS"/>
    <property type="match status" value="1"/>
</dbReference>
<keyword evidence="2 3" id="KW-0067">ATP-binding</keyword>
<dbReference type="InterPro" id="IPR006195">
    <property type="entry name" value="aa-tRNA-synth_II"/>
</dbReference>
<evidence type="ECO:0000256" key="4">
    <source>
        <dbReference type="PIRSR" id="PIRSR001549-1"/>
    </source>
</evidence>
<feature type="domain" description="Aminoacyl-transfer RNA synthetases class-II family profile" evidence="5">
    <location>
        <begin position="6"/>
        <end position="311"/>
    </location>
</feature>
<comment type="caution">
    <text evidence="6">The sequence shown here is derived from an EMBL/GenBank/DDBJ whole genome shotgun (WGS) entry which is preliminary data.</text>
</comment>
<dbReference type="EC" id="6.1.1.21" evidence="3"/>
<keyword evidence="3" id="KW-0436">Ligase</keyword>
<dbReference type="SUPFAM" id="SSF52954">
    <property type="entry name" value="Class II aaRS ABD-related"/>
    <property type="match status" value="1"/>
</dbReference>
<feature type="binding site" evidence="4">
    <location>
        <position position="112"/>
    </location>
    <ligand>
        <name>L-histidine</name>
        <dbReference type="ChEBI" id="CHEBI:57595"/>
    </ligand>
</feature>
<dbReference type="GO" id="GO:0005737">
    <property type="term" value="C:cytoplasm"/>
    <property type="evidence" value="ECO:0007669"/>
    <property type="project" value="UniProtKB-SubCell"/>
</dbReference>
<dbReference type="GO" id="GO:0006427">
    <property type="term" value="P:histidyl-tRNA aminoacylation"/>
    <property type="evidence" value="ECO:0007669"/>
    <property type="project" value="UniProtKB-UniRule"/>
</dbReference>